<evidence type="ECO:0000313" key="3">
    <source>
        <dbReference type="EMBL" id="PWN07094.1"/>
    </source>
</evidence>
<comment type="caution">
    <text evidence="3">The sequence shown here is derived from an EMBL/GenBank/DDBJ whole genome shotgun (WGS) entry which is preliminary data.</text>
</comment>
<feature type="transmembrane region" description="Helical" evidence="2">
    <location>
        <begin position="150"/>
        <end position="168"/>
    </location>
</feature>
<feature type="coiled-coil region" evidence="1">
    <location>
        <begin position="906"/>
        <end position="952"/>
    </location>
</feature>
<protein>
    <submittedName>
        <fullName evidence="3">DUF2723 domain-containing protein</fullName>
    </submittedName>
</protein>
<dbReference type="InterPro" id="IPR052724">
    <property type="entry name" value="GT117_domain-containing"/>
</dbReference>
<organism evidence="3 4">
    <name type="scientific">Rhodohalobacter mucosus</name>
    <dbReference type="NCBI Taxonomy" id="2079485"/>
    <lineage>
        <taxon>Bacteria</taxon>
        <taxon>Pseudomonadati</taxon>
        <taxon>Balneolota</taxon>
        <taxon>Balneolia</taxon>
        <taxon>Balneolales</taxon>
        <taxon>Balneolaceae</taxon>
        <taxon>Rhodohalobacter</taxon>
    </lineage>
</organism>
<keyword evidence="2" id="KW-0812">Transmembrane</keyword>
<dbReference type="PANTHER" id="PTHR16214:SF3">
    <property type="entry name" value="TRANSMEMBRANE PROTEIN 260"/>
    <property type="match status" value="1"/>
</dbReference>
<feature type="transmembrane region" description="Helical" evidence="2">
    <location>
        <begin position="78"/>
        <end position="106"/>
    </location>
</feature>
<feature type="transmembrane region" description="Helical" evidence="2">
    <location>
        <begin position="118"/>
        <end position="138"/>
    </location>
</feature>
<keyword evidence="2" id="KW-1133">Transmembrane helix</keyword>
<dbReference type="PANTHER" id="PTHR16214">
    <property type="entry name" value="TRANSMEMBRANE PROTEIN 260"/>
    <property type="match status" value="1"/>
</dbReference>
<keyword evidence="1" id="KW-0175">Coiled coil</keyword>
<dbReference type="Proteomes" id="UP000245533">
    <property type="component" value="Unassembled WGS sequence"/>
</dbReference>
<feature type="transmembrane region" description="Helical" evidence="2">
    <location>
        <begin position="486"/>
        <end position="507"/>
    </location>
</feature>
<sequence length="1011" mass="115975">MDLTSVFAQHKSRNIFFALLSFAYAFIIYAFTVAPTTSFWDPAEYIAVAHTLQVAHPPGSPFFALVGRVVSMFVPSEYVALSINMISVTASAFAVMLLYLIIVRLIQEWRGSADEMDIMDLIGMYSGGLIAACMFTVTHTQWFNAVEAEMYASSMFFTALVVWMTLRWSANHDEPYSERWLVLIAYLFGIGIGVHLLNLLAIFFIALIIYFKKYEFSLSSFLAMGGISVAAFLSIYPVTIILIPDMAGRIGNITYGLIGPVTFVMLIVLAVLFGVYYTQKKGMRIANIVMLCYMMIVIGYSSYALVLIRSQASPPIDQNDPSTTESFVSYLSRDQYGQSPLFQGNSYNNRTGSIDRTTEVLFPRRHSAQPNHLDYYSRFSSDLDYFLTYQINHMYLRYLNWNFIGRDADIQDTGWYAGFGDTRHADNPANTPYYFLPFLLGLFGLIYHFRKDWPRATAVTALFILTGLAIVIYLNQTPFEPRERDYAYVGSFFAFSIWVGIGITAIIDYLKKFSGKNVPSAYATSLLLFLAVPFWMAVQNWPAHDRSNNYVPRDYAYNLLMSLEENAIVFTNGDNDTFPLWYIQEVEGIRTDVRVVNLSLLNTDWYIKQLRDQSTHEALPVAIDLTDDEIETMTSSLELHEPGDIVVPVDKELLRSVFEATPDQLEDSTSTFYTTLSSEGNLDMNEMTYNQLRMATPYSMPVDSLDNEVRFYLEGRFAGRDSQGNPRYYLQTQDKMILHLLENNMWIRPIYFANTVSRSGQVGLEDYFQFEGKTFRVVPKKRQTGPFGYVDPDIHAERMSKFEFNEWNNPDVYFDENVRRMLGNYRYGFTQLADAYMQEGNTEQAAYWLRFGEDNIPFRKIEHDWTVAVLYAYRYMKVNETERAVDLADFIAAELMEDLRWDMNDLNGLEDRIGSLEEDLREARQSAKMQQAQAITSQINNLRNRVQEKISDLSFNVSRITILQNVYFELDETDLAGLLGAEVDIITNGRLALPDSIEQSREQILRFGIDL</sequence>
<dbReference type="Pfam" id="PF11028">
    <property type="entry name" value="TMEM260-like"/>
    <property type="match status" value="1"/>
</dbReference>
<dbReference type="AlphaFoldDB" id="A0A316TWY8"/>
<dbReference type="EMBL" id="QGGB01000005">
    <property type="protein sequence ID" value="PWN07094.1"/>
    <property type="molecule type" value="Genomic_DNA"/>
</dbReference>
<keyword evidence="4" id="KW-1185">Reference proteome</keyword>
<feature type="transmembrane region" description="Helical" evidence="2">
    <location>
        <begin position="15"/>
        <end position="34"/>
    </location>
</feature>
<dbReference type="OrthoDB" id="9807602at2"/>
<dbReference type="InterPro" id="IPR021280">
    <property type="entry name" value="TMEM260-like"/>
</dbReference>
<reference evidence="3 4" key="1">
    <citation type="submission" date="2018-05" db="EMBL/GenBank/DDBJ databases">
        <title>Rhodohalobacter halophilus gen. nov., sp. nov., a moderately halophilic member of the family Balneolaceae.</title>
        <authorList>
            <person name="Liu Z.-W."/>
        </authorList>
    </citation>
    <scope>NUCLEOTIDE SEQUENCE [LARGE SCALE GENOMIC DNA]</scope>
    <source>
        <strain evidence="3 4">8A47</strain>
    </source>
</reference>
<feature type="transmembrane region" description="Helical" evidence="2">
    <location>
        <begin position="221"/>
        <end position="243"/>
    </location>
</feature>
<feature type="transmembrane region" description="Helical" evidence="2">
    <location>
        <begin position="433"/>
        <end position="450"/>
    </location>
</feature>
<proteinExistence type="predicted"/>
<keyword evidence="2" id="KW-0472">Membrane</keyword>
<evidence type="ECO:0000256" key="1">
    <source>
        <dbReference type="SAM" id="Coils"/>
    </source>
</evidence>
<gene>
    <name evidence="3" type="ORF">DDZ15_07455</name>
</gene>
<evidence type="ECO:0000313" key="4">
    <source>
        <dbReference type="Proteomes" id="UP000245533"/>
    </source>
</evidence>
<name>A0A316TWY8_9BACT</name>
<dbReference type="RefSeq" id="WP_109646443.1">
    <property type="nucleotide sequence ID" value="NZ_QGGB01000005.1"/>
</dbReference>
<accession>A0A316TWY8</accession>
<feature type="transmembrane region" description="Helical" evidence="2">
    <location>
        <begin position="456"/>
        <end position="474"/>
    </location>
</feature>
<evidence type="ECO:0000256" key="2">
    <source>
        <dbReference type="SAM" id="Phobius"/>
    </source>
</evidence>
<feature type="transmembrane region" description="Helical" evidence="2">
    <location>
        <begin position="255"/>
        <end position="276"/>
    </location>
</feature>
<feature type="transmembrane region" description="Helical" evidence="2">
    <location>
        <begin position="288"/>
        <end position="308"/>
    </location>
</feature>
<feature type="transmembrane region" description="Helical" evidence="2">
    <location>
        <begin position="180"/>
        <end position="209"/>
    </location>
</feature>